<keyword evidence="4" id="KW-0805">Transcription regulation</keyword>
<dbReference type="Pfam" id="PF02518">
    <property type="entry name" value="HATPase_c"/>
    <property type="match status" value="1"/>
</dbReference>
<dbReference type="PROSITE" id="PS50110">
    <property type="entry name" value="RESPONSE_REGULATORY"/>
    <property type="match status" value="1"/>
</dbReference>
<dbReference type="Proteomes" id="UP000268007">
    <property type="component" value="Unassembled WGS sequence"/>
</dbReference>
<dbReference type="InterPro" id="IPR018060">
    <property type="entry name" value="HTH_AraC"/>
</dbReference>
<dbReference type="Pfam" id="PF00072">
    <property type="entry name" value="Response_reg"/>
    <property type="match status" value="1"/>
</dbReference>
<dbReference type="Gene3D" id="3.40.50.2300">
    <property type="match status" value="1"/>
</dbReference>
<dbReference type="Gene3D" id="2.130.10.10">
    <property type="entry name" value="YVTN repeat-like/Quinoprotein amine dehydrogenase"/>
    <property type="match status" value="3"/>
</dbReference>
<dbReference type="Gene3D" id="1.10.10.60">
    <property type="entry name" value="Homeodomain-like"/>
    <property type="match status" value="2"/>
</dbReference>
<dbReference type="GO" id="GO:0043565">
    <property type="term" value="F:sequence-specific DNA binding"/>
    <property type="evidence" value="ECO:0007669"/>
    <property type="project" value="InterPro"/>
</dbReference>
<keyword evidence="11" id="KW-0808">Transferase</keyword>
<feature type="chain" id="PRO_5019843300" description="histidine kinase" evidence="7">
    <location>
        <begin position="30"/>
        <end position="1472"/>
    </location>
</feature>
<dbReference type="Pfam" id="PF07494">
    <property type="entry name" value="Reg_prop"/>
    <property type="match status" value="4"/>
</dbReference>
<evidence type="ECO:0000259" key="8">
    <source>
        <dbReference type="PROSITE" id="PS01124"/>
    </source>
</evidence>
<dbReference type="Gene3D" id="1.10.287.130">
    <property type="match status" value="1"/>
</dbReference>
<dbReference type="Pfam" id="PF07495">
    <property type="entry name" value="Y_Y_Y"/>
    <property type="match status" value="1"/>
</dbReference>
<dbReference type="InterPro" id="IPR005467">
    <property type="entry name" value="His_kinase_dom"/>
</dbReference>
<dbReference type="InterPro" id="IPR011110">
    <property type="entry name" value="Reg_prop"/>
</dbReference>
<dbReference type="PROSITE" id="PS50109">
    <property type="entry name" value="HIS_KIN"/>
    <property type="match status" value="1"/>
</dbReference>
<dbReference type="InterPro" id="IPR011123">
    <property type="entry name" value="Y_Y_Y"/>
</dbReference>
<dbReference type="SUPFAM" id="SSF52172">
    <property type="entry name" value="CheY-like"/>
    <property type="match status" value="1"/>
</dbReference>
<dbReference type="PANTHER" id="PTHR43547:SF2">
    <property type="entry name" value="HYBRID SIGNAL TRANSDUCTION HISTIDINE KINASE C"/>
    <property type="match status" value="1"/>
</dbReference>
<dbReference type="GO" id="GO:0000155">
    <property type="term" value="F:phosphorelay sensor kinase activity"/>
    <property type="evidence" value="ECO:0007669"/>
    <property type="project" value="InterPro"/>
</dbReference>
<gene>
    <name evidence="11" type="ORF">BDD43_1152</name>
</gene>
<dbReference type="Pfam" id="PF12833">
    <property type="entry name" value="HTH_18"/>
    <property type="match status" value="1"/>
</dbReference>
<comment type="caution">
    <text evidence="11">The sequence shown here is derived from an EMBL/GenBank/DDBJ whole genome shotgun (WGS) entry which is preliminary data.</text>
</comment>
<dbReference type="InterPro" id="IPR011047">
    <property type="entry name" value="Quinoprotein_ADH-like_sf"/>
</dbReference>
<evidence type="ECO:0000313" key="12">
    <source>
        <dbReference type="Proteomes" id="UP000268007"/>
    </source>
</evidence>
<dbReference type="RefSeq" id="WP_008507895.1">
    <property type="nucleotide sequence ID" value="NZ_RBKU01000001.1"/>
</dbReference>
<evidence type="ECO:0000256" key="6">
    <source>
        <dbReference type="PROSITE-ProRule" id="PRU00169"/>
    </source>
</evidence>
<dbReference type="InterPro" id="IPR036097">
    <property type="entry name" value="HisK_dim/P_sf"/>
</dbReference>
<dbReference type="OrthoDB" id="9809670at2"/>
<evidence type="ECO:0000256" key="2">
    <source>
        <dbReference type="ARBA" id="ARBA00012438"/>
    </source>
</evidence>
<dbReference type="EC" id="2.7.13.3" evidence="2"/>
<dbReference type="InterPro" id="IPR011006">
    <property type="entry name" value="CheY-like_superfamily"/>
</dbReference>
<dbReference type="SUPFAM" id="SSF55874">
    <property type="entry name" value="ATPase domain of HSP90 chaperone/DNA topoisomerase II/histidine kinase"/>
    <property type="match status" value="1"/>
</dbReference>
<dbReference type="CDD" id="cd00082">
    <property type="entry name" value="HisKA"/>
    <property type="match status" value="1"/>
</dbReference>
<sequence>MLIKFNLSRIKCTAILHLFCIFAPCFSFAQLKCRITHYSTQDGLSHDKVTSIIKDREGFMWFGTWDGINRFDGQTFTTFKSYAGDSSSLNSNRINDIVEDDNGYLWVKTDGNQVYRFDKRTGKFLYVLKRLKKVAGKRFSCTGILPSGKNLVWLLSSDQGLIALSKPGSPEPVITRYAQDQVGRFNLPSDKINFFRIDNQGKIWIGTVGGISILRPDASGYYSSKPLDLDVLNKCNFKSVAEDKVNIAFTTQDGYLIIHNKQNGRFLKKKILPDMQLNSVCLASKRDLVYCSTAKGELIILNKADLSLRATVRIDQHPILSILEDKSGCLWLEPSENGVFRYDPWRGNLRRFTQPDYSLINTGTPYEVFEDINGRVWVNMKGHGFGYYNEATGTIDRFYNDPRFDDYRFNNRVVHHFYDSEGILWLNTDQKGLEKVVILNDDFHQHLLVDHTYVQSENEVRALYSDHQQRLWIATKRKLSVFKGGKKIQGMFTNEPPGGLGWVYTICEDRKGNIWLGTKGKGLFKAEPLDQNHTRYRLAQYTNDPKDTTSISGNAVYSVVEDEKGRIWTGTIGGGLNQVVSIKGKTKFYNIRNGFSNHPRGAYNGVRHLAIGPKGNIWVGTTDGLLIVDATDEQPQDYRFFEYNKIPGDPQSLGNNDIQFILKDRQQRMWLCTAGGGFDRAVGKDSQKGLKFRNYTIGDGLANDFTLSCVEDNFGKIWLATQKGLSQFDPEIQHFKNYYAIEGLPKFGFSESACLKQPCGNIVFGEFQGYLSFNPAMISHHKTNAHIAITGLQVNGRDIDISDHKQSVLKSDINYLTELVLKYDEDDLSFTFNVLDYRNGDRQNYAYRLLGMDSVWIQSDPNQRKATYSNLPPGSYIFQVKTVGQDQYLEVPFKQLSVKILPPPWRTGWAKIAYILFIAVLLRMTWRIISTMFKLRQRIQVEQELTELKLNFFTNISHELRTPLTLIMSPVEALLSKEDLSERGRRYIEIIKRNTERMERFVSQLLDLRKVQTGNAQLNISRVSLVSLIDKVAGYFTEAFREKNIRFSIVPDNLVLEICADPEKMETVFYNILANALKYSPQDGVIEISVNFKENGSVCAIAIRDEGPGVDETQLTDIFRLYYEGQIGGAGQLKGTGIGLSVSSEFVRLHGGKIYAENSADTNGLIVTIELGTSLELCQFQKKPGTMRTQTAISEVKSPEQDTTEKGRAQETGYKVLKAPLLLLVDDNSDLRVFLSGELGGHYRIELAENGEEGFSKAMHLYPDLIISDVMMPVMDGITMLDKLKSHNETSHIPVILLTAKASVENKIDALNFGADQYLTKPFRTEMLLAAVSNLLEQRNRMFWQLFNRPNSAQKERGDLLITSHDELFLNKIIQFISAEMSDPSLSIESMAANANMSRSPFYRKFKGLTNMAPVEFLREMRLRKAKILFDSGEQSITEVAYRVGFESQAYFSTCFKHYSGQNPSEYIKNLQ</sequence>
<dbReference type="InterPro" id="IPR003661">
    <property type="entry name" value="HisK_dim/P_dom"/>
</dbReference>
<dbReference type="SUPFAM" id="SSF46689">
    <property type="entry name" value="Homeodomain-like"/>
    <property type="match status" value="2"/>
</dbReference>
<dbReference type="SUPFAM" id="SSF50998">
    <property type="entry name" value="Quinoprotein alcohol dehydrogenase-like"/>
    <property type="match status" value="1"/>
</dbReference>
<comment type="catalytic activity">
    <reaction evidence="1">
        <text>ATP + protein L-histidine = ADP + protein N-phospho-L-histidine.</text>
        <dbReference type="EC" id="2.7.13.3"/>
    </reaction>
</comment>
<dbReference type="SMART" id="SM00448">
    <property type="entry name" value="REC"/>
    <property type="match status" value="1"/>
</dbReference>
<dbReference type="InterPro" id="IPR009057">
    <property type="entry name" value="Homeodomain-like_sf"/>
</dbReference>
<feature type="modified residue" description="4-aspartylphosphate" evidence="6">
    <location>
        <position position="1269"/>
    </location>
</feature>
<keyword evidence="12" id="KW-1185">Reference proteome</keyword>
<evidence type="ECO:0000256" key="1">
    <source>
        <dbReference type="ARBA" id="ARBA00000085"/>
    </source>
</evidence>
<dbReference type="SMART" id="SM00388">
    <property type="entry name" value="HisKA"/>
    <property type="match status" value="1"/>
</dbReference>
<dbReference type="InterPro" id="IPR001789">
    <property type="entry name" value="Sig_transdc_resp-reg_receiver"/>
</dbReference>
<organism evidence="11 12">
    <name type="scientific">Mucilaginibacter gracilis</name>
    <dbReference type="NCBI Taxonomy" id="423350"/>
    <lineage>
        <taxon>Bacteria</taxon>
        <taxon>Pseudomonadati</taxon>
        <taxon>Bacteroidota</taxon>
        <taxon>Sphingobacteriia</taxon>
        <taxon>Sphingobacteriales</taxon>
        <taxon>Sphingobacteriaceae</taxon>
        <taxon>Mucilaginibacter</taxon>
    </lineage>
</organism>
<reference evidence="11 12" key="1">
    <citation type="submission" date="2018-10" db="EMBL/GenBank/DDBJ databases">
        <title>Genomic Encyclopedia of Archaeal and Bacterial Type Strains, Phase II (KMG-II): from individual species to whole genera.</title>
        <authorList>
            <person name="Goeker M."/>
        </authorList>
    </citation>
    <scope>NUCLEOTIDE SEQUENCE [LARGE SCALE GENOMIC DNA]</scope>
    <source>
        <strain evidence="11 12">DSM 18602</strain>
    </source>
</reference>
<dbReference type="Gene3D" id="2.60.40.10">
    <property type="entry name" value="Immunoglobulins"/>
    <property type="match status" value="1"/>
</dbReference>
<proteinExistence type="predicted"/>
<dbReference type="PRINTS" id="PR00344">
    <property type="entry name" value="BCTRLSENSOR"/>
</dbReference>
<evidence type="ECO:0000256" key="4">
    <source>
        <dbReference type="ARBA" id="ARBA00023015"/>
    </source>
</evidence>
<keyword evidence="5" id="KW-0804">Transcription</keyword>
<dbReference type="PROSITE" id="PS01124">
    <property type="entry name" value="HTH_ARAC_FAMILY_2"/>
    <property type="match status" value="1"/>
</dbReference>
<dbReference type="InterPro" id="IPR003594">
    <property type="entry name" value="HATPase_dom"/>
</dbReference>
<evidence type="ECO:0000259" key="10">
    <source>
        <dbReference type="PROSITE" id="PS50110"/>
    </source>
</evidence>
<feature type="signal peptide" evidence="7">
    <location>
        <begin position="1"/>
        <end position="29"/>
    </location>
</feature>
<dbReference type="SMART" id="SM00387">
    <property type="entry name" value="HATPase_c"/>
    <property type="match status" value="1"/>
</dbReference>
<dbReference type="GO" id="GO:0003700">
    <property type="term" value="F:DNA-binding transcription factor activity"/>
    <property type="evidence" value="ECO:0007669"/>
    <property type="project" value="InterPro"/>
</dbReference>
<name>A0A495IWF8_9SPHI</name>
<dbReference type="Pfam" id="PF00512">
    <property type="entry name" value="HisKA"/>
    <property type="match status" value="1"/>
</dbReference>
<dbReference type="Gene3D" id="3.30.565.10">
    <property type="entry name" value="Histidine kinase-like ATPase, C-terminal domain"/>
    <property type="match status" value="1"/>
</dbReference>
<keyword evidence="7" id="KW-0732">Signal</keyword>
<evidence type="ECO:0000313" key="11">
    <source>
        <dbReference type="EMBL" id="RKR81010.1"/>
    </source>
</evidence>
<dbReference type="InterPro" id="IPR004358">
    <property type="entry name" value="Sig_transdc_His_kin-like_C"/>
</dbReference>
<protein>
    <recommendedName>
        <fullName evidence="2">histidine kinase</fullName>
        <ecNumber evidence="2">2.7.13.3</ecNumber>
    </recommendedName>
</protein>
<evidence type="ECO:0000256" key="5">
    <source>
        <dbReference type="ARBA" id="ARBA00023163"/>
    </source>
</evidence>
<dbReference type="CDD" id="cd17574">
    <property type="entry name" value="REC_OmpR"/>
    <property type="match status" value="1"/>
</dbReference>
<keyword evidence="3 6" id="KW-0597">Phosphoprotein</keyword>
<dbReference type="InterPro" id="IPR036890">
    <property type="entry name" value="HATPase_C_sf"/>
</dbReference>
<accession>A0A495IWF8</accession>
<dbReference type="PANTHER" id="PTHR43547">
    <property type="entry name" value="TWO-COMPONENT HISTIDINE KINASE"/>
    <property type="match status" value="1"/>
</dbReference>
<dbReference type="SUPFAM" id="SSF47384">
    <property type="entry name" value="Homodimeric domain of signal transducing histidine kinase"/>
    <property type="match status" value="1"/>
</dbReference>
<feature type="domain" description="HTH araC/xylS-type" evidence="8">
    <location>
        <begin position="1371"/>
        <end position="1470"/>
    </location>
</feature>
<dbReference type="InterPro" id="IPR015943">
    <property type="entry name" value="WD40/YVTN_repeat-like_dom_sf"/>
</dbReference>
<feature type="domain" description="Response regulatory" evidence="10">
    <location>
        <begin position="1221"/>
        <end position="1336"/>
    </location>
</feature>
<evidence type="ECO:0000256" key="7">
    <source>
        <dbReference type="SAM" id="SignalP"/>
    </source>
</evidence>
<dbReference type="EMBL" id="RBKU01000001">
    <property type="protein sequence ID" value="RKR81010.1"/>
    <property type="molecule type" value="Genomic_DNA"/>
</dbReference>
<feature type="domain" description="Histidine kinase" evidence="9">
    <location>
        <begin position="955"/>
        <end position="1175"/>
    </location>
</feature>
<dbReference type="SUPFAM" id="SSF63829">
    <property type="entry name" value="Calcium-dependent phosphotriesterase"/>
    <property type="match status" value="1"/>
</dbReference>
<dbReference type="FunFam" id="1.10.287.130:FF:000045">
    <property type="entry name" value="Two-component system sensor histidine kinase/response regulator"/>
    <property type="match status" value="1"/>
</dbReference>
<keyword evidence="11" id="KW-0418">Kinase</keyword>
<dbReference type="InterPro" id="IPR013783">
    <property type="entry name" value="Ig-like_fold"/>
</dbReference>
<dbReference type="SMART" id="SM00342">
    <property type="entry name" value="HTH_ARAC"/>
    <property type="match status" value="1"/>
</dbReference>
<evidence type="ECO:0000256" key="3">
    <source>
        <dbReference type="ARBA" id="ARBA00022553"/>
    </source>
</evidence>
<evidence type="ECO:0000259" key="9">
    <source>
        <dbReference type="PROSITE" id="PS50109"/>
    </source>
</evidence>